<evidence type="ECO:0000313" key="7">
    <source>
        <dbReference type="EMBL" id="TVX96642.1"/>
    </source>
</evidence>
<dbReference type="CDD" id="cd06171">
    <property type="entry name" value="Sigma70_r4"/>
    <property type="match status" value="1"/>
</dbReference>
<evidence type="ECO:0000256" key="2">
    <source>
        <dbReference type="ARBA" id="ARBA00023015"/>
    </source>
</evidence>
<dbReference type="InterPro" id="IPR013324">
    <property type="entry name" value="RNA_pol_sigma_r3/r4-like"/>
</dbReference>
<dbReference type="Pfam" id="PF08281">
    <property type="entry name" value="Sigma70_r4_2"/>
    <property type="match status" value="1"/>
</dbReference>
<dbReference type="InterPro" id="IPR014284">
    <property type="entry name" value="RNA_pol_sigma-70_dom"/>
</dbReference>
<protein>
    <submittedName>
        <fullName evidence="7">Sigma-70 family RNA polymerase sigma factor</fullName>
    </submittedName>
</protein>
<comment type="similarity">
    <text evidence="1">Belongs to the sigma-70 factor family. ECF subfamily.</text>
</comment>
<dbReference type="Pfam" id="PF04542">
    <property type="entry name" value="Sigma70_r2"/>
    <property type="match status" value="1"/>
</dbReference>
<dbReference type="InterPro" id="IPR007627">
    <property type="entry name" value="RNA_pol_sigma70_r2"/>
</dbReference>
<gene>
    <name evidence="7" type="ORF">FPZ45_20350</name>
</gene>
<evidence type="ECO:0000313" key="8">
    <source>
        <dbReference type="Proteomes" id="UP000316330"/>
    </source>
</evidence>
<keyword evidence="3" id="KW-0731">Sigma factor</keyword>
<dbReference type="AlphaFoldDB" id="A0A559J9W5"/>
<name>A0A559J9W5_9BACL</name>
<evidence type="ECO:0000259" key="6">
    <source>
        <dbReference type="Pfam" id="PF08281"/>
    </source>
</evidence>
<comment type="caution">
    <text evidence="7">The sequence shown here is derived from an EMBL/GenBank/DDBJ whole genome shotgun (WGS) entry which is preliminary data.</text>
</comment>
<reference evidence="7 8" key="1">
    <citation type="submission" date="2019-07" db="EMBL/GenBank/DDBJ databases">
        <authorList>
            <person name="Kim J."/>
        </authorList>
    </citation>
    <scope>NUCLEOTIDE SEQUENCE [LARGE SCALE GENOMIC DNA]</scope>
    <source>
        <strain evidence="7 8">G13</strain>
    </source>
</reference>
<dbReference type="InterPro" id="IPR013325">
    <property type="entry name" value="RNA_pol_sigma_r2"/>
</dbReference>
<dbReference type="SUPFAM" id="SSF88946">
    <property type="entry name" value="Sigma2 domain of RNA polymerase sigma factors"/>
    <property type="match status" value="1"/>
</dbReference>
<dbReference type="PANTHER" id="PTHR43133">
    <property type="entry name" value="RNA POLYMERASE ECF-TYPE SIGMA FACTO"/>
    <property type="match status" value="1"/>
</dbReference>
<dbReference type="GO" id="GO:0003677">
    <property type="term" value="F:DNA binding"/>
    <property type="evidence" value="ECO:0007669"/>
    <property type="project" value="InterPro"/>
</dbReference>
<dbReference type="InterPro" id="IPR036388">
    <property type="entry name" value="WH-like_DNA-bd_sf"/>
</dbReference>
<dbReference type="OrthoDB" id="9794508at2"/>
<evidence type="ECO:0000256" key="1">
    <source>
        <dbReference type="ARBA" id="ARBA00010641"/>
    </source>
</evidence>
<proteinExistence type="inferred from homology"/>
<feature type="domain" description="RNA polymerase sigma factor 70 region 4 type 2" evidence="6">
    <location>
        <begin position="111"/>
        <end position="162"/>
    </location>
</feature>
<organism evidence="7 8">
    <name type="scientific">Cohnella terricola</name>
    <dbReference type="NCBI Taxonomy" id="1289167"/>
    <lineage>
        <taxon>Bacteria</taxon>
        <taxon>Bacillati</taxon>
        <taxon>Bacillota</taxon>
        <taxon>Bacilli</taxon>
        <taxon>Bacillales</taxon>
        <taxon>Paenibacillaceae</taxon>
        <taxon>Cohnella</taxon>
    </lineage>
</organism>
<dbReference type="InterPro" id="IPR013249">
    <property type="entry name" value="RNA_pol_sigma70_r4_t2"/>
</dbReference>
<dbReference type="GO" id="GO:0006352">
    <property type="term" value="P:DNA-templated transcription initiation"/>
    <property type="evidence" value="ECO:0007669"/>
    <property type="project" value="InterPro"/>
</dbReference>
<dbReference type="Gene3D" id="1.10.10.10">
    <property type="entry name" value="Winged helix-like DNA-binding domain superfamily/Winged helix DNA-binding domain"/>
    <property type="match status" value="1"/>
</dbReference>
<evidence type="ECO:0000256" key="4">
    <source>
        <dbReference type="ARBA" id="ARBA00023163"/>
    </source>
</evidence>
<accession>A0A559J9W5</accession>
<dbReference type="GO" id="GO:0016987">
    <property type="term" value="F:sigma factor activity"/>
    <property type="evidence" value="ECO:0007669"/>
    <property type="project" value="UniProtKB-KW"/>
</dbReference>
<sequence length="181" mass="21253">MCTGGERNLENKDRLAVWIDLYTKRLVRIAYTYVRDWTAAEDMVQNAFIKAYRSMDTLLKPDPFPWLVQIVINECKQAKRKHWREVITNLFQERQDDSAEKSYFNRSDLSELHEAVLALPSRYSAPIVLYYFEELPIADIASALNTNVGTIKTRLKRGREQLRLRMKEDRYGGQSQAFQNV</sequence>
<evidence type="ECO:0000256" key="3">
    <source>
        <dbReference type="ARBA" id="ARBA00023082"/>
    </source>
</evidence>
<keyword evidence="8" id="KW-1185">Reference proteome</keyword>
<keyword evidence="4" id="KW-0804">Transcription</keyword>
<dbReference type="Gene3D" id="1.10.1740.10">
    <property type="match status" value="1"/>
</dbReference>
<keyword evidence="2" id="KW-0805">Transcription regulation</keyword>
<dbReference type="PANTHER" id="PTHR43133:SF51">
    <property type="entry name" value="RNA POLYMERASE SIGMA FACTOR"/>
    <property type="match status" value="1"/>
</dbReference>
<dbReference type="NCBIfam" id="TIGR02937">
    <property type="entry name" value="sigma70-ECF"/>
    <property type="match status" value="1"/>
</dbReference>
<feature type="domain" description="RNA polymerase sigma-70 region 2" evidence="5">
    <location>
        <begin position="20"/>
        <end position="84"/>
    </location>
</feature>
<dbReference type="EMBL" id="VNJJ01000015">
    <property type="protein sequence ID" value="TVX96642.1"/>
    <property type="molecule type" value="Genomic_DNA"/>
</dbReference>
<dbReference type="Proteomes" id="UP000316330">
    <property type="component" value="Unassembled WGS sequence"/>
</dbReference>
<evidence type="ECO:0000259" key="5">
    <source>
        <dbReference type="Pfam" id="PF04542"/>
    </source>
</evidence>
<dbReference type="SUPFAM" id="SSF88659">
    <property type="entry name" value="Sigma3 and sigma4 domains of RNA polymerase sigma factors"/>
    <property type="match status" value="1"/>
</dbReference>
<dbReference type="InterPro" id="IPR039425">
    <property type="entry name" value="RNA_pol_sigma-70-like"/>
</dbReference>